<dbReference type="PANTHER" id="PTHR16198">
    <property type="match status" value="1"/>
</dbReference>
<feature type="domain" description="KANL2-like probable zinc-finger" evidence="4">
    <location>
        <begin position="429"/>
        <end position="475"/>
    </location>
</feature>
<sequence length="492" mass="54220">MLGVPGNCAEAMYPPDSTGEDQTYINHINDNFYTKFKIDPNELYTFHDSDVIAGEVTVSHTEDALVFPEDVEDKPELVHSPTQEEGIAGAFTNGHVNEIKKNTISNGHYNSVAKPTRKDVKTLHTKAQKAMILVKEVKREPISEARVMNDQSPKVENCMSPPSTLSINSNSSNAQPAAPSKQAPGETFLDVFKREQGLVEDSIVTVKTEPLLSPPPPPPMKAPSSPPKKTSSADIAPGHTGAHQEMARAGRRALWSAELEGTGLRGAGQQQHRPLCIEEIAAESRSARLDFRREAMRKRLDTVSETLRLAKRHTKAKALCTIVKTVNHLLAMRGLPSLFTSDEKRKLREGGWSGGESGSSVITEICSEDTCTRASLPCGRYCLAHITLAPEQRLYASCAAVFAVGSRCNYPLLPLKDQLPLCAEHAWKRYCLAHITHAPEQRLYASCAAVFAVGSRCNYPLLPLKDQLPLCAEHAWKRDNYDKLIRDNKPKK</sequence>
<comment type="caution">
    <text evidence="5">The sequence shown here is derived from an EMBL/GenBank/DDBJ whole genome shotgun (WGS) entry which is preliminary data.</text>
</comment>
<dbReference type="EMBL" id="JTDY01003820">
    <property type="protein sequence ID" value="KOB68958.1"/>
    <property type="molecule type" value="Genomic_DNA"/>
</dbReference>
<organism evidence="5 6">
    <name type="scientific">Operophtera brumata</name>
    <name type="common">Winter moth</name>
    <name type="synonym">Phalaena brumata</name>
    <dbReference type="NCBI Taxonomy" id="104452"/>
    <lineage>
        <taxon>Eukaryota</taxon>
        <taxon>Metazoa</taxon>
        <taxon>Ecdysozoa</taxon>
        <taxon>Arthropoda</taxon>
        <taxon>Hexapoda</taxon>
        <taxon>Insecta</taxon>
        <taxon>Pterygota</taxon>
        <taxon>Neoptera</taxon>
        <taxon>Endopterygota</taxon>
        <taxon>Lepidoptera</taxon>
        <taxon>Glossata</taxon>
        <taxon>Ditrysia</taxon>
        <taxon>Geometroidea</taxon>
        <taxon>Geometridae</taxon>
        <taxon>Larentiinae</taxon>
        <taxon>Operophtera</taxon>
    </lineage>
</organism>
<keyword evidence="6" id="KW-1185">Reference proteome</keyword>
<reference evidence="5 6" key="1">
    <citation type="journal article" date="2015" name="Genome Biol. Evol.">
        <title>The genome of winter moth (Operophtera brumata) provides a genomic perspective on sexual dimorphism and phenology.</title>
        <authorList>
            <person name="Derks M.F."/>
            <person name="Smit S."/>
            <person name="Salis L."/>
            <person name="Schijlen E."/>
            <person name="Bossers A."/>
            <person name="Mateman C."/>
            <person name="Pijl A.S."/>
            <person name="de Ridder D."/>
            <person name="Groenen M.A."/>
            <person name="Visser M.E."/>
            <person name="Megens H.J."/>
        </authorList>
    </citation>
    <scope>NUCLEOTIDE SEQUENCE [LARGE SCALE GENOMIC DNA]</scope>
    <source>
        <strain evidence="5">WM2013NL</strain>
        <tissue evidence="5">Head and thorax</tissue>
    </source>
</reference>
<dbReference type="Pfam" id="PF13891">
    <property type="entry name" value="zf-C3HC3H_KANSL2"/>
    <property type="match status" value="2"/>
</dbReference>
<evidence type="ECO:0000313" key="5">
    <source>
        <dbReference type="EMBL" id="KOB68958.1"/>
    </source>
</evidence>
<evidence type="ECO:0000256" key="1">
    <source>
        <dbReference type="ARBA" id="ARBA00004123"/>
    </source>
</evidence>
<dbReference type="GO" id="GO:0005634">
    <property type="term" value="C:nucleus"/>
    <property type="evidence" value="ECO:0007669"/>
    <property type="project" value="UniProtKB-SubCell"/>
</dbReference>
<dbReference type="InterPro" id="IPR025927">
    <property type="entry name" value="Znf_KANL2-like"/>
</dbReference>
<evidence type="ECO:0000256" key="2">
    <source>
        <dbReference type="ARBA" id="ARBA00023242"/>
    </source>
</evidence>
<feature type="non-terminal residue" evidence="5">
    <location>
        <position position="492"/>
    </location>
</feature>
<dbReference type="Proteomes" id="UP000037510">
    <property type="component" value="Unassembled WGS sequence"/>
</dbReference>
<dbReference type="STRING" id="104452.A0A0L7L0D1"/>
<keyword evidence="2" id="KW-0539">Nucleus</keyword>
<feature type="compositionally biased region" description="Polar residues" evidence="3">
    <location>
        <begin position="151"/>
        <end position="167"/>
    </location>
</feature>
<accession>A0A0L7L0D1</accession>
<dbReference type="PANTHER" id="PTHR16198:SF2">
    <property type="entry name" value="INO80 COMPLEX SUBUNIT D"/>
    <property type="match status" value="1"/>
</dbReference>
<evidence type="ECO:0000256" key="3">
    <source>
        <dbReference type="SAM" id="MobiDB-lite"/>
    </source>
</evidence>
<evidence type="ECO:0000313" key="6">
    <source>
        <dbReference type="Proteomes" id="UP000037510"/>
    </source>
</evidence>
<protein>
    <recommendedName>
        <fullName evidence="4">KANL2-like probable zinc-finger domain-containing protein</fullName>
    </recommendedName>
</protein>
<comment type="subcellular location">
    <subcellularLocation>
        <location evidence="1">Nucleus</location>
    </subcellularLocation>
</comment>
<dbReference type="AlphaFoldDB" id="A0A0L7L0D1"/>
<gene>
    <name evidence="5" type="ORF">OBRU01_15127</name>
</gene>
<evidence type="ECO:0000259" key="4">
    <source>
        <dbReference type="Pfam" id="PF13891"/>
    </source>
</evidence>
<proteinExistence type="predicted"/>
<feature type="domain" description="KANL2-like probable zinc-finger" evidence="4">
    <location>
        <begin position="366"/>
        <end position="426"/>
    </location>
</feature>
<name>A0A0L7L0D1_OPEBR</name>
<feature type="compositionally biased region" description="Low complexity" evidence="3">
    <location>
        <begin position="168"/>
        <end position="183"/>
    </location>
</feature>
<feature type="compositionally biased region" description="Pro residues" evidence="3">
    <location>
        <begin position="212"/>
        <end position="226"/>
    </location>
</feature>
<feature type="region of interest" description="Disordered" evidence="3">
    <location>
        <begin position="207"/>
        <end position="250"/>
    </location>
</feature>
<feature type="region of interest" description="Disordered" evidence="3">
    <location>
        <begin position="151"/>
        <end position="183"/>
    </location>
</feature>